<dbReference type="Gene3D" id="2.40.10.220">
    <property type="entry name" value="predicted glycosyltransferase like domains"/>
    <property type="match status" value="2"/>
</dbReference>
<evidence type="ECO:0000256" key="1">
    <source>
        <dbReference type="SAM" id="MobiDB-lite"/>
    </source>
</evidence>
<dbReference type="RefSeq" id="WP_206592738.1">
    <property type="nucleotide sequence ID" value="NZ_JAFKCS010000002.1"/>
</dbReference>
<dbReference type="EMBL" id="JAFKCS010000002">
    <property type="protein sequence ID" value="MBN7818914.1"/>
    <property type="molecule type" value="Genomic_DNA"/>
</dbReference>
<gene>
    <name evidence="3" type="ORF">J0A65_03505</name>
</gene>
<dbReference type="Pfam" id="PF07238">
    <property type="entry name" value="PilZ"/>
    <property type="match status" value="2"/>
</dbReference>
<accession>A0ABS3CP91</accession>
<proteinExistence type="predicted"/>
<comment type="caution">
    <text evidence="3">The sequence shown here is derived from an EMBL/GenBank/DDBJ whole genome shotgun (WGS) entry which is preliminary data.</text>
</comment>
<evidence type="ECO:0000313" key="4">
    <source>
        <dbReference type="Proteomes" id="UP000663992"/>
    </source>
</evidence>
<dbReference type="SUPFAM" id="SSF141371">
    <property type="entry name" value="PilZ domain-like"/>
    <property type="match status" value="1"/>
</dbReference>
<protein>
    <submittedName>
        <fullName evidence="3">PilZ domain-containing protein</fullName>
    </submittedName>
</protein>
<keyword evidence="4" id="KW-1185">Reference proteome</keyword>
<feature type="region of interest" description="Disordered" evidence="1">
    <location>
        <begin position="826"/>
        <end position="848"/>
    </location>
</feature>
<feature type="compositionally biased region" description="Polar residues" evidence="1">
    <location>
        <begin position="830"/>
        <end position="848"/>
    </location>
</feature>
<evidence type="ECO:0000259" key="2">
    <source>
        <dbReference type="Pfam" id="PF07238"/>
    </source>
</evidence>
<feature type="domain" description="PilZ" evidence="2">
    <location>
        <begin position="500"/>
        <end position="580"/>
    </location>
</feature>
<sequence length="848" mass="98016">MTTGIEQYQELIEQLKPVVKEPAFNQILSQVAANVPRPKRFLIKMELKRQAKPCQRRIDLRGSVDGECHPYEHEGITHYLDDIAQEMFERQVRCFGGYTIGVYEAVCNTENNFRVMHSKDQPDTDVLSTEGDSPQSLPLEVRYLAPVVDFSGVRQRREERMNFVVSVELFTELKESVHATSIDISVSGLKVKAPKRYLFKPGERITVHFRGLELDYGLNRGEGVHYLLTDIDRSREEQRLSLKRLYDQEQKAFDEFLEKFIQGNKRRYKVNMDNTIDAIVAKGYEQYYIPHFTSLPVYISQHEDDLQPQYLLFNDCNRDIYQYWLDEDNNLRLGYLFGHQRLQKLRELAPGQREMTVFVFSHVTQGRCYFYSASSHELDAQPQLKSAFLAYGSRKLSWRVFKLQLTDMHPEQCHIPLSLPDTVSEMVRRQNQPPSPRLQSKLKSLRYIALVTDISSEWATQAYQKRKLQKELLTKLQVFCHPRNRPPVSIAPFRFKYQELRRETRFLLRTPVNLLNDDLKLTGVTEDFSAGGLRVELQNLFPLEVGAQLAISLPKLQKLTQKHHLTEIAYKVVHVSADRNIVHLMLGDSSREMHAKEFFQELIKNNRRSLKPVHEQQDMAGIGESLRNIYAANPLNIAVFIRKDGIQLLPDSIAHVPSEHSLKPLLAYRGDEQNLNLYALYAARVDSRSFIEQTLKNMRTHNVPAAFELFIAFNPTLGSIQQAIQVKLVEQFNNDAQRREFISLAMGKGRFYALKLFLTKTGRPDISLLHSELSYVGGYAVHKAKMLEEQLWNVAAVADMLDVTAEIMYRYGFNQHHIDANVGKVEDTDNQVQGKNEKMLNSSLTDSQ</sequence>
<organism evidence="3 4">
    <name type="scientific">Bowmanella yangjiangensis</name>
    <dbReference type="NCBI Taxonomy" id="2811230"/>
    <lineage>
        <taxon>Bacteria</taxon>
        <taxon>Pseudomonadati</taxon>
        <taxon>Pseudomonadota</taxon>
        <taxon>Gammaproteobacteria</taxon>
        <taxon>Alteromonadales</taxon>
        <taxon>Alteromonadaceae</taxon>
        <taxon>Bowmanella</taxon>
    </lineage>
</organism>
<reference evidence="3 4" key="1">
    <citation type="submission" date="2021-03" db="EMBL/GenBank/DDBJ databases">
        <title>novel species isolated from a fishpond in China.</title>
        <authorList>
            <person name="Lu H."/>
            <person name="Cai Z."/>
        </authorList>
    </citation>
    <scope>NUCLEOTIDE SEQUENCE [LARGE SCALE GENOMIC DNA]</scope>
    <source>
        <strain evidence="3 4">Y57</strain>
    </source>
</reference>
<name>A0ABS3CP91_9ALTE</name>
<evidence type="ECO:0000313" key="3">
    <source>
        <dbReference type="EMBL" id="MBN7818914.1"/>
    </source>
</evidence>
<dbReference type="Proteomes" id="UP000663992">
    <property type="component" value="Unassembled WGS sequence"/>
</dbReference>
<dbReference type="InterPro" id="IPR009875">
    <property type="entry name" value="PilZ_domain"/>
</dbReference>
<feature type="domain" description="PilZ" evidence="2">
    <location>
        <begin position="155"/>
        <end position="210"/>
    </location>
</feature>